<evidence type="ECO:0000256" key="3">
    <source>
        <dbReference type="ARBA" id="ARBA00022801"/>
    </source>
</evidence>
<dbReference type="RefSeq" id="WP_031576391.1">
    <property type="nucleotide sequence ID" value="NZ_FNDZ01000005.1"/>
</dbReference>
<dbReference type="InterPro" id="IPR011059">
    <property type="entry name" value="Metal-dep_hydrolase_composite"/>
</dbReference>
<evidence type="ECO:0000259" key="8">
    <source>
        <dbReference type="Pfam" id="PF01979"/>
    </source>
</evidence>
<dbReference type="FunFam" id="3.20.20.140:FF:000007">
    <property type="entry name" value="Imidazolonepropionase"/>
    <property type="match status" value="1"/>
</dbReference>
<keyword evidence="3 7" id="KW-0378">Hydrolase</keyword>
<dbReference type="PANTHER" id="PTHR42752:SF1">
    <property type="entry name" value="IMIDAZOLONEPROPIONASE-RELATED"/>
    <property type="match status" value="1"/>
</dbReference>
<evidence type="ECO:0000313" key="10">
    <source>
        <dbReference type="Proteomes" id="UP000183255"/>
    </source>
</evidence>
<evidence type="ECO:0000256" key="1">
    <source>
        <dbReference type="ARBA" id="ARBA00012864"/>
    </source>
</evidence>
<feature type="binding site" evidence="7">
    <location>
        <position position="321"/>
    </location>
    <ligand>
        <name>Fe(3+)</name>
        <dbReference type="ChEBI" id="CHEBI:29034"/>
    </ligand>
</feature>
<evidence type="ECO:0000256" key="6">
    <source>
        <dbReference type="ARBA" id="ARBA00023004"/>
    </source>
</evidence>
<dbReference type="SUPFAM" id="SSF51338">
    <property type="entry name" value="Composite domain of metallo-dependent hydrolases"/>
    <property type="match status" value="1"/>
</dbReference>
<feature type="binding site" evidence="7">
    <location>
        <position position="321"/>
    </location>
    <ligand>
        <name>Zn(2+)</name>
        <dbReference type="ChEBI" id="CHEBI:29105"/>
    </ligand>
</feature>
<dbReference type="SUPFAM" id="SSF51556">
    <property type="entry name" value="Metallo-dependent hydrolases"/>
    <property type="match status" value="1"/>
</dbReference>
<dbReference type="AlphaFoldDB" id="A0A1G8PT77"/>
<accession>A0A1G8PT77</accession>
<dbReference type="Proteomes" id="UP000183255">
    <property type="component" value="Unassembled WGS sequence"/>
</dbReference>
<evidence type="ECO:0000313" key="9">
    <source>
        <dbReference type="EMBL" id="SDI95632.1"/>
    </source>
</evidence>
<evidence type="ECO:0000256" key="4">
    <source>
        <dbReference type="ARBA" id="ARBA00022808"/>
    </source>
</evidence>
<dbReference type="PANTHER" id="PTHR42752">
    <property type="entry name" value="IMIDAZOLONEPROPIONASE"/>
    <property type="match status" value="1"/>
</dbReference>
<keyword evidence="2 7" id="KW-0479">Metal-binding</keyword>
<sequence>MGEILIKNLASLATNTGNKGKGGKEMGNIVELLHPWVLIKDGIIHKIGGEELQDLAKDAKVLDGTGKTLLPGFVDPHTHLVFGGTREEEFSMRLRGESYMAIMEKGGGIKYSVRKTREASFEELFTQAEKTLKNMAELGITTVEAKSGYGLDKDTELKQLRVTKKLMETSPIEIVSTFMGAHDIPLEYKGRDREFLDFLTDEVLPVIKEENLAEFGDIFTEKNVFTVEDSRTYLKKMREAGLKLKIHADEINDLGGAALAAELSLVSADHLLKANEEGLLKMKEAGVIPVLLPLTAFSLKEEFAKARYMIDLGLPVAMGTDFNPGSCYSFSVPLMLSLGTLYMGMTPEEALTAVTLNSAAALERADRIGSIEEGKEADLILVDAPSYRFLTYHFGMNLVTTTVKKGKIVYMKQ</sequence>
<comment type="subcellular location">
    <subcellularLocation>
        <location evidence="7">Cytoplasm</location>
    </subcellularLocation>
</comment>
<dbReference type="GO" id="GO:0008270">
    <property type="term" value="F:zinc ion binding"/>
    <property type="evidence" value="ECO:0007669"/>
    <property type="project" value="UniProtKB-UniRule"/>
</dbReference>
<feature type="binding site" evidence="7">
    <location>
        <position position="247"/>
    </location>
    <ligand>
        <name>Zn(2+)</name>
        <dbReference type="ChEBI" id="CHEBI:29105"/>
    </ligand>
</feature>
<dbReference type="HAMAP" id="MF_00372">
    <property type="entry name" value="HutI"/>
    <property type="match status" value="1"/>
</dbReference>
<comment type="similarity">
    <text evidence="7">Belongs to the metallo-dependent hydrolases superfamily. HutI family.</text>
</comment>
<dbReference type="Pfam" id="PF01979">
    <property type="entry name" value="Amidohydro_1"/>
    <property type="match status" value="1"/>
</dbReference>
<dbReference type="Gene3D" id="2.30.40.10">
    <property type="entry name" value="Urease, subunit C, domain 1"/>
    <property type="match status" value="1"/>
</dbReference>
<feature type="binding site" evidence="7">
    <location>
        <position position="326"/>
    </location>
    <ligand>
        <name>4-imidazolone-5-propanoate</name>
        <dbReference type="ChEBI" id="CHEBI:77893"/>
    </ligand>
</feature>
<keyword evidence="6 7" id="KW-0408">Iron</keyword>
<dbReference type="NCBIfam" id="TIGR01224">
    <property type="entry name" value="hutI"/>
    <property type="match status" value="1"/>
</dbReference>
<protein>
    <recommendedName>
        <fullName evidence="1 7">Imidazolonepropionase</fullName>
        <ecNumber evidence="1 7">3.5.2.7</ecNumber>
    </recommendedName>
    <alternativeName>
        <fullName evidence="7">Imidazolone-5-propionate hydrolase</fullName>
    </alternativeName>
</protein>
<comment type="function">
    <text evidence="7">Catalyzes the hydrolytic cleavage of the carbon-nitrogen bond in imidazolone-5-propanoate to yield N-formimidoyl-L-glutamate. It is the third step in the universal histidine degradation pathway.</text>
</comment>
<feature type="binding site" evidence="7">
    <location>
        <position position="149"/>
    </location>
    <ligand>
        <name>4-imidazolone-5-propanoate</name>
        <dbReference type="ChEBI" id="CHEBI:77893"/>
    </ligand>
</feature>
<name>A0A1G8PT77_9CLOT</name>
<keyword evidence="5 7" id="KW-0862">Zinc</keyword>
<dbReference type="GO" id="GO:0019557">
    <property type="term" value="P:L-histidine catabolic process to glutamate and formate"/>
    <property type="evidence" value="ECO:0007669"/>
    <property type="project" value="UniProtKB-UniPathway"/>
</dbReference>
<feature type="binding site" evidence="7">
    <location>
        <position position="86"/>
    </location>
    <ligand>
        <name>4-imidazolone-5-propanoate</name>
        <dbReference type="ChEBI" id="CHEBI:77893"/>
    </ligand>
</feature>
<feature type="binding site" evidence="7">
    <location>
        <position position="250"/>
    </location>
    <ligand>
        <name>4-imidazolone-5-propanoate</name>
        <dbReference type="ChEBI" id="CHEBI:77893"/>
    </ligand>
</feature>
<gene>
    <name evidence="7" type="primary">hutI</name>
    <name evidence="9" type="ORF">SAMN05421804_105199</name>
</gene>
<keyword evidence="7" id="KW-0963">Cytoplasm</keyword>
<dbReference type="GO" id="GO:0005737">
    <property type="term" value="C:cytoplasm"/>
    <property type="evidence" value="ECO:0007669"/>
    <property type="project" value="UniProtKB-SubCell"/>
</dbReference>
<proteinExistence type="inferred from homology"/>
<keyword evidence="4 7" id="KW-0369">Histidine metabolism</keyword>
<dbReference type="EC" id="3.5.2.7" evidence="1 7"/>
<evidence type="ECO:0000256" key="5">
    <source>
        <dbReference type="ARBA" id="ARBA00022833"/>
    </source>
</evidence>
<dbReference type="EMBL" id="FNDZ01000005">
    <property type="protein sequence ID" value="SDI95632.1"/>
    <property type="molecule type" value="Genomic_DNA"/>
</dbReference>
<dbReference type="InterPro" id="IPR005920">
    <property type="entry name" value="HutI"/>
</dbReference>
<feature type="binding site" evidence="7">
    <location>
        <position position="77"/>
    </location>
    <ligand>
        <name>Fe(3+)</name>
        <dbReference type="ChEBI" id="CHEBI:29034"/>
    </ligand>
</feature>
<feature type="binding site" evidence="7">
    <location>
        <position position="247"/>
    </location>
    <ligand>
        <name>Fe(3+)</name>
        <dbReference type="ChEBI" id="CHEBI:29034"/>
    </ligand>
</feature>
<dbReference type="GO" id="GO:0050480">
    <property type="term" value="F:imidazolonepropionase activity"/>
    <property type="evidence" value="ECO:0007669"/>
    <property type="project" value="UniProtKB-UniRule"/>
</dbReference>
<dbReference type="InterPro" id="IPR032466">
    <property type="entry name" value="Metal_Hydrolase"/>
</dbReference>
<reference evidence="9 10" key="1">
    <citation type="submission" date="2016-10" db="EMBL/GenBank/DDBJ databases">
        <authorList>
            <person name="de Groot N.N."/>
        </authorList>
    </citation>
    <scope>NUCLEOTIDE SEQUENCE [LARGE SCALE GENOMIC DNA]</scope>
    <source>
        <strain evidence="9 10">CGMCC 1.5058</strain>
    </source>
</reference>
<evidence type="ECO:0000256" key="2">
    <source>
        <dbReference type="ARBA" id="ARBA00022723"/>
    </source>
</evidence>
<feature type="binding site" evidence="7">
    <location>
        <position position="323"/>
    </location>
    <ligand>
        <name>N-formimidoyl-L-glutamate</name>
        <dbReference type="ChEBI" id="CHEBI:58928"/>
    </ligand>
</feature>
<feature type="binding site" evidence="7">
    <location>
        <position position="149"/>
    </location>
    <ligand>
        <name>N-formimidoyl-L-glutamate</name>
        <dbReference type="ChEBI" id="CHEBI:58928"/>
    </ligand>
</feature>
<feature type="binding site" evidence="7">
    <location>
        <position position="182"/>
    </location>
    <ligand>
        <name>4-imidazolone-5-propanoate</name>
        <dbReference type="ChEBI" id="CHEBI:77893"/>
    </ligand>
</feature>
<dbReference type="UniPathway" id="UPA00379">
    <property type="reaction ID" value="UER00551"/>
</dbReference>
<feature type="binding site" evidence="7">
    <location>
        <position position="325"/>
    </location>
    <ligand>
        <name>N-formimidoyl-L-glutamate</name>
        <dbReference type="ChEBI" id="CHEBI:58928"/>
    </ligand>
</feature>
<comment type="pathway">
    <text evidence="7">Amino-acid degradation; L-histidine degradation into L-glutamate; N-formimidoyl-L-glutamate from L-histidine: step 3/3.</text>
</comment>
<comment type="cofactor">
    <cofactor evidence="7">
        <name>Zn(2+)</name>
        <dbReference type="ChEBI" id="CHEBI:29105"/>
    </cofactor>
    <cofactor evidence="7">
        <name>Fe(3+)</name>
        <dbReference type="ChEBI" id="CHEBI:29034"/>
    </cofactor>
    <text evidence="7">Binds 1 zinc or iron ion per subunit.</text>
</comment>
<dbReference type="InterPro" id="IPR006680">
    <property type="entry name" value="Amidohydro-rel"/>
</dbReference>
<dbReference type="Gene3D" id="3.20.20.140">
    <property type="entry name" value="Metal-dependent hydrolases"/>
    <property type="match status" value="1"/>
</dbReference>
<dbReference type="CDD" id="cd01296">
    <property type="entry name" value="Imidazolone-5PH"/>
    <property type="match status" value="1"/>
</dbReference>
<evidence type="ECO:0000256" key="7">
    <source>
        <dbReference type="HAMAP-Rule" id="MF_00372"/>
    </source>
</evidence>
<feature type="binding site" evidence="7">
    <location>
        <position position="79"/>
    </location>
    <ligand>
        <name>Zn(2+)</name>
        <dbReference type="ChEBI" id="CHEBI:29105"/>
    </ligand>
</feature>
<dbReference type="GO" id="GO:0019556">
    <property type="term" value="P:L-histidine catabolic process to glutamate and formamide"/>
    <property type="evidence" value="ECO:0007669"/>
    <property type="project" value="UniProtKB-UniRule"/>
</dbReference>
<feature type="binding site" evidence="7">
    <location>
        <position position="77"/>
    </location>
    <ligand>
        <name>Zn(2+)</name>
        <dbReference type="ChEBI" id="CHEBI:29105"/>
    </ligand>
</feature>
<organism evidence="9 10">
    <name type="scientific">Proteiniclasticum ruminis</name>
    <dbReference type="NCBI Taxonomy" id="398199"/>
    <lineage>
        <taxon>Bacteria</taxon>
        <taxon>Bacillati</taxon>
        <taxon>Bacillota</taxon>
        <taxon>Clostridia</taxon>
        <taxon>Eubacteriales</taxon>
        <taxon>Clostridiaceae</taxon>
        <taxon>Proteiniclasticum</taxon>
    </lineage>
</organism>
<feature type="binding site" evidence="7">
    <location>
        <position position="79"/>
    </location>
    <ligand>
        <name>Fe(3+)</name>
        <dbReference type="ChEBI" id="CHEBI:29034"/>
    </ligand>
</feature>
<dbReference type="GO" id="GO:0005506">
    <property type="term" value="F:iron ion binding"/>
    <property type="evidence" value="ECO:0007669"/>
    <property type="project" value="UniProtKB-UniRule"/>
</dbReference>
<feature type="domain" description="Amidohydrolase-related" evidence="8">
    <location>
        <begin position="68"/>
        <end position="409"/>
    </location>
</feature>
<comment type="catalytic activity">
    <reaction evidence="7">
        <text>4-imidazolone-5-propanoate + H2O = N-formimidoyl-L-glutamate</text>
        <dbReference type="Rhea" id="RHEA:23660"/>
        <dbReference type="ChEBI" id="CHEBI:15377"/>
        <dbReference type="ChEBI" id="CHEBI:58928"/>
        <dbReference type="ChEBI" id="CHEBI:77893"/>
        <dbReference type="EC" id="3.5.2.7"/>
    </reaction>
</comment>